<dbReference type="PANTHER" id="PTHR33375">
    <property type="entry name" value="CHROMOSOME-PARTITIONING PROTEIN PARB-RELATED"/>
    <property type="match status" value="1"/>
</dbReference>
<dbReference type="PANTHER" id="PTHR33375:SF1">
    <property type="entry name" value="CHROMOSOME-PARTITIONING PROTEIN PARB-RELATED"/>
    <property type="match status" value="1"/>
</dbReference>
<dbReference type="FunFam" id="3.90.1530.30:FF:000001">
    <property type="entry name" value="Chromosome partitioning protein ParB"/>
    <property type="match status" value="1"/>
</dbReference>
<dbReference type="AlphaFoldDB" id="A0A6J7CTS0"/>
<dbReference type="GO" id="GO:0005694">
    <property type="term" value="C:chromosome"/>
    <property type="evidence" value="ECO:0007669"/>
    <property type="project" value="TreeGrafter"/>
</dbReference>
<reference evidence="5" key="1">
    <citation type="submission" date="2020-05" db="EMBL/GenBank/DDBJ databases">
        <authorList>
            <person name="Chiriac C."/>
            <person name="Salcher M."/>
            <person name="Ghai R."/>
            <person name="Kavagutti S V."/>
        </authorList>
    </citation>
    <scope>NUCLEOTIDE SEQUENCE</scope>
</reference>
<dbReference type="InterPro" id="IPR003115">
    <property type="entry name" value="ParB_N"/>
</dbReference>
<dbReference type="GO" id="GO:0003677">
    <property type="term" value="F:DNA binding"/>
    <property type="evidence" value="ECO:0007669"/>
    <property type="project" value="UniProtKB-KW"/>
</dbReference>
<dbReference type="CDD" id="cd16393">
    <property type="entry name" value="SPO0J_N"/>
    <property type="match status" value="1"/>
</dbReference>
<accession>A0A6J7CTS0</accession>
<name>A0A6J7CTS0_9ZZZZ</name>
<evidence type="ECO:0000313" key="5">
    <source>
        <dbReference type="EMBL" id="CAB4858413.1"/>
    </source>
</evidence>
<evidence type="ECO:0000256" key="2">
    <source>
        <dbReference type="ARBA" id="ARBA00022829"/>
    </source>
</evidence>
<dbReference type="SMART" id="SM00470">
    <property type="entry name" value="ParB"/>
    <property type="match status" value="1"/>
</dbReference>
<dbReference type="Gene3D" id="3.90.1530.30">
    <property type="match status" value="1"/>
</dbReference>
<dbReference type="SUPFAM" id="SSF110849">
    <property type="entry name" value="ParB/Sulfiredoxin"/>
    <property type="match status" value="1"/>
</dbReference>
<protein>
    <submittedName>
        <fullName evidence="5">Unannotated protein</fullName>
    </submittedName>
</protein>
<dbReference type="Pfam" id="PF17762">
    <property type="entry name" value="HTH_ParB"/>
    <property type="match status" value="1"/>
</dbReference>
<evidence type="ECO:0000256" key="1">
    <source>
        <dbReference type="ARBA" id="ARBA00006295"/>
    </source>
</evidence>
<keyword evidence="2" id="KW-0159">Chromosome partition</keyword>
<dbReference type="EMBL" id="CAFBLQ010000005">
    <property type="protein sequence ID" value="CAB4858413.1"/>
    <property type="molecule type" value="Genomic_DNA"/>
</dbReference>
<evidence type="ECO:0000259" key="4">
    <source>
        <dbReference type="SMART" id="SM00470"/>
    </source>
</evidence>
<organism evidence="5">
    <name type="scientific">freshwater metagenome</name>
    <dbReference type="NCBI Taxonomy" id="449393"/>
    <lineage>
        <taxon>unclassified sequences</taxon>
        <taxon>metagenomes</taxon>
        <taxon>ecological metagenomes</taxon>
    </lineage>
</organism>
<dbReference type="FunFam" id="1.10.10.2830:FF:000001">
    <property type="entry name" value="Chromosome partitioning protein ParB"/>
    <property type="match status" value="1"/>
</dbReference>
<dbReference type="InterPro" id="IPR036086">
    <property type="entry name" value="ParB/Sulfiredoxin_sf"/>
</dbReference>
<keyword evidence="3" id="KW-0238">DNA-binding</keyword>
<evidence type="ECO:0000256" key="3">
    <source>
        <dbReference type="ARBA" id="ARBA00023125"/>
    </source>
</evidence>
<proteinExistence type="inferred from homology"/>
<dbReference type="Gene3D" id="1.10.10.2830">
    <property type="match status" value="1"/>
</dbReference>
<feature type="domain" description="ParB-like N-terminal" evidence="4">
    <location>
        <begin position="27"/>
        <end position="117"/>
    </location>
</feature>
<sequence>MAERGMGRGLAAILEVSSQPGDRPELREIATGLIVPNPSQPRRHFDEDALESLAASLASSGVLQPVLVRPLAGGRYELVAGERRWRAAQRAGLETIPAVVEQRDDAASLEAAIVENMARQDLNPIEEARAVAALVEELGLTRQEVGRRVGRSRVAISNLLRLLDLPDEAIGLLEDGRLSEGHGRAILLAEDHGDRRRLGRAAAEGGWSVRVTEDRARAANAQPAVRRGALRLHPDQEAACAQIAQELSTALGREVRVRPKGSAYRVELVVEDLADAAALASRAPRLKAV</sequence>
<dbReference type="InterPro" id="IPR041468">
    <property type="entry name" value="HTH_ParB/Spo0J"/>
</dbReference>
<dbReference type="InterPro" id="IPR004437">
    <property type="entry name" value="ParB/RepB/Spo0J"/>
</dbReference>
<dbReference type="Pfam" id="PF02195">
    <property type="entry name" value="ParB_N"/>
    <property type="match status" value="1"/>
</dbReference>
<dbReference type="GO" id="GO:0007059">
    <property type="term" value="P:chromosome segregation"/>
    <property type="evidence" value="ECO:0007669"/>
    <property type="project" value="UniProtKB-KW"/>
</dbReference>
<comment type="similarity">
    <text evidence="1">Belongs to the ParB family.</text>
</comment>
<dbReference type="InterPro" id="IPR050336">
    <property type="entry name" value="Chromosome_partition/occlusion"/>
</dbReference>
<dbReference type="NCBIfam" id="TIGR00180">
    <property type="entry name" value="parB_part"/>
    <property type="match status" value="1"/>
</dbReference>
<gene>
    <name evidence="5" type="ORF">UFOPK3423_00095</name>
</gene>